<keyword evidence="1" id="KW-0808">Transferase</keyword>
<dbReference type="Gene3D" id="3.40.630.30">
    <property type="match status" value="1"/>
</dbReference>
<feature type="domain" description="N-acetyltransferase" evidence="2">
    <location>
        <begin position="1"/>
        <end position="153"/>
    </location>
</feature>
<proteinExistence type="predicted"/>
<dbReference type="PANTHER" id="PTHR13947">
    <property type="entry name" value="GNAT FAMILY N-ACETYLTRANSFERASE"/>
    <property type="match status" value="1"/>
</dbReference>
<dbReference type="PROSITE" id="PS51186">
    <property type="entry name" value="GNAT"/>
    <property type="match status" value="1"/>
</dbReference>
<dbReference type="RefSeq" id="WP_251611322.1">
    <property type="nucleotide sequence ID" value="NZ_JAMQJY010000004.1"/>
</dbReference>
<dbReference type="CDD" id="cd04301">
    <property type="entry name" value="NAT_SF"/>
    <property type="match status" value="1"/>
</dbReference>
<dbReference type="Pfam" id="PF00583">
    <property type="entry name" value="Acetyltransf_1"/>
    <property type="match status" value="1"/>
</dbReference>
<accession>A0ABT0XQI3</accession>
<dbReference type="SUPFAM" id="SSF55729">
    <property type="entry name" value="Acyl-CoA N-acyltransferases (Nat)"/>
    <property type="match status" value="1"/>
</dbReference>
<dbReference type="Proteomes" id="UP001203665">
    <property type="component" value="Unassembled WGS sequence"/>
</dbReference>
<dbReference type="InterPro" id="IPR050769">
    <property type="entry name" value="NAT_camello-type"/>
</dbReference>
<dbReference type="PANTHER" id="PTHR13947:SF37">
    <property type="entry name" value="LD18367P"/>
    <property type="match status" value="1"/>
</dbReference>
<name>A0ABT0XQI3_9BACI</name>
<protein>
    <submittedName>
        <fullName evidence="3">GNAT family N-acetyltransferase</fullName>
    </submittedName>
</protein>
<dbReference type="InterPro" id="IPR000182">
    <property type="entry name" value="GNAT_dom"/>
</dbReference>
<evidence type="ECO:0000313" key="3">
    <source>
        <dbReference type="EMBL" id="MCM2677519.1"/>
    </source>
</evidence>
<dbReference type="InterPro" id="IPR016181">
    <property type="entry name" value="Acyl_CoA_acyltransferase"/>
</dbReference>
<sequence length="158" mass="18726">MLRTYTVEDSQYIEESHYELYHQEFHYDLSFKEFINERVAGFVSRDSHEENIWIVEHDGERKGSISIHKVDNEIAQLGLFLVNPSVRGHGYGQKLMETAIQFCEGLSYKSIVLVTNQELKGARRIYEKNGFKRVEVWTETKSNKMLNEEKWVLELEKY</sequence>
<keyword evidence="4" id="KW-1185">Reference proteome</keyword>
<dbReference type="EMBL" id="JAMQJY010000004">
    <property type="protein sequence ID" value="MCM2677519.1"/>
    <property type="molecule type" value="Genomic_DNA"/>
</dbReference>
<evidence type="ECO:0000256" key="1">
    <source>
        <dbReference type="ARBA" id="ARBA00022679"/>
    </source>
</evidence>
<evidence type="ECO:0000259" key="2">
    <source>
        <dbReference type="PROSITE" id="PS51186"/>
    </source>
</evidence>
<reference evidence="3" key="1">
    <citation type="submission" date="2022-06" db="EMBL/GenBank/DDBJ databases">
        <title>Alkalicoccobacillus porphyridii sp. nov., isolated from a marine red alga, Porphyridium purpureum and reclassification of Shouchella plakortidis and Shouchella gibsonii as Alkalicoccobacillus plakortidis comb. nov. and Alkalicoccobacillus gibsonii comb. nov.</title>
        <authorList>
            <person name="Kim K.H."/>
            <person name="Lee J.K."/>
            <person name="Han D.M."/>
            <person name="Baek J.H."/>
            <person name="Jeon C.O."/>
        </authorList>
    </citation>
    <scope>NUCLEOTIDE SEQUENCE</scope>
    <source>
        <strain evidence="3">DSM 19153</strain>
    </source>
</reference>
<evidence type="ECO:0000313" key="4">
    <source>
        <dbReference type="Proteomes" id="UP001203665"/>
    </source>
</evidence>
<organism evidence="3 4">
    <name type="scientific">Alkalicoccobacillus plakortidis</name>
    <dbReference type="NCBI Taxonomy" id="444060"/>
    <lineage>
        <taxon>Bacteria</taxon>
        <taxon>Bacillati</taxon>
        <taxon>Bacillota</taxon>
        <taxon>Bacilli</taxon>
        <taxon>Bacillales</taxon>
        <taxon>Bacillaceae</taxon>
        <taxon>Alkalicoccobacillus</taxon>
    </lineage>
</organism>
<gene>
    <name evidence="3" type="ORF">NDM98_20090</name>
</gene>
<comment type="caution">
    <text evidence="3">The sequence shown here is derived from an EMBL/GenBank/DDBJ whole genome shotgun (WGS) entry which is preliminary data.</text>
</comment>